<keyword evidence="1" id="KW-0255">Endonuclease</keyword>
<gene>
    <name evidence="1" type="ORF">AN640_00770</name>
</gene>
<protein>
    <submittedName>
        <fullName evidence="1">Endonuclease</fullName>
    </submittedName>
</protein>
<evidence type="ECO:0000313" key="1">
    <source>
        <dbReference type="EMBL" id="ONI46471.1"/>
    </source>
</evidence>
<accession>A0ACC8XJ44</accession>
<keyword evidence="2" id="KW-1185">Reference proteome</keyword>
<name>A0ACC8XJ44_9FIRM</name>
<evidence type="ECO:0000313" key="2">
    <source>
        <dbReference type="Proteomes" id="UP000188637"/>
    </source>
</evidence>
<proteinExistence type="predicted"/>
<reference evidence="1" key="1">
    <citation type="submission" date="2016-08" db="EMBL/GenBank/DDBJ databases">
        <authorList>
            <person name="Ngugi D.K."/>
            <person name="Miyake S."/>
            <person name="Stingl U."/>
        </authorList>
    </citation>
    <scope>NUCLEOTIDE SEQUENCE</scope>
    <source>
        <strain evidence="1">SCG-D08WGA-EpuloA1</strain>
    </source>
</reference>
<sequence length="273" mass="30748">MKLCYQVATPDVRIDPSVTAFQGDIEVSLNTLGDLGYDGVEFMTINPKELDASKIEKLLQKNNLDVAIVCTGELFGQKKLSFTNPKEEIRKQAIEEVKGMMDFASIFGANINIGRVRGQYVDSIPRGLSYQYAIDAFRQIGEYGEKKNVSIAIEPVTYMQTNFLNTSTEAIEVCKEVGNDRVKIMLDIFHVNIEEKNIYDSIRNAADYNIHVHLADNNRRYPGMGGLDFRKILETLKETGYNGYLCTEIYQLPNQMEAAKGTIAHLKPILESL</sequence>
<dbReference type="EMBL" id="LJHD01000013">
    <property type="protein sequence ID" value="ONI46471.1"/>
    <property type="molecule type" value="Genomic_DNA"/>
</dbReference>
<organism evidence="1 2">
    <name type="scientific">Candidatus Epulonipiscium fishelsonii</name>
    <dbReference type="NCBI Taxonomy" id="77094"/>
    <lineage>
        <taxon>Bacteria</taxon>
        <taxon>Bacillati</taxon>
        <taxon>Bacillota</taxon>
        <taxon>Clostridia</taxon>
        <taxon>Lachnospirales</taxon>
        <taxon>Lachnospiraceae</taxon>
        <taxon>Candidatus Epulonipiscium</taxon>
    </lineage>
</organism>
<comment type="caution">
    <text evidence="1">The sequence shown here is derived from an EMBL/GenBank/DDBJ whole genome shotgun (WGS) entry which is preliminary data.</text>
</comment>
<keyword evidence="1" id="KW-0378">Hydrolase</keyword>
<keyword evidence="1" id="KW-0540">Nuclease</keyword>
<dbReference type="Proteomes" id="UP000188637">
    <property type="component" value="Unassembled WGS sequence"/>
</dbReference>